<comment type="caution">
    <text evidence="1">The sequence shown here is derived from an EMBL/GenBank/DDBJ whole genome shotgun (WGS) entry which is preliminary data.</text>
</comment>
<organism evidence="1 2">
    <name type="scientific">Luteimonas kalidii</name>
    <dbReference type="NCBI Taxonomy" id="3042025"/>
    <lineage>
        <taxon>Bacteria</taxon>
        <taxon>Pseudomonadati</taxon>
        <taxon>Pseudomonadota</taxon>
        <taxon>Gammaproteobacteria</taxon>
        <taxon>Lysobacterales</taxon>
        <taxon>Lysobacteraceae</taxon>
        <taxon>Luteimonas</taxon>
    </lineage>
</organism>
<dbReference type="EMBL" id="JARXRO010000020">
    <property type="protein sequence ID" value="MDH5835435.1"/>
    <property type="molecule type" value="Genomic_DNA"/>
</dbReference>
<accession>A0ABT6JXK6</accession>
<dbReference type="Proteomes" id="UP001156873">
    <property type="component" value="Unassembled WGS sequence"/>
</dbReference>
<name>A0ABT6JXK6_9GAMM</name>
<evidence type="ECO:0000313" key="1">
    <source>
        <dbReference type="EMBL" id="MDH5835435.1"/>
    </source>
</evidence>
<dbReference type="InterPro" id="IPR029055">
    <property type="entry name" value="Ntn_hydrolases_N"/>
</dbReference>
<gene>
    <name evidence="1" type="ORF">QFW81_16100</name>
</gene>
<sequence length="499" mass="55138">MASRGLTSWLRRLGNVPQQGRRGSGLGMPVPGDIPQGLLYARGFLLTADRVEPPVAVAGWQVVQMPGYSLRVDARVPVQHAEHAGRSAWLVGDAFEPEAGIYQDAARYLLQGDLLERLDGMAGRFALFVLEPGRRLEVYHDAMGSRSIFYSDSDSDSGAVVASHAGLVADILGTGLREWIIPFITSRGYFRRDVKYLPGLDSPFEGVRQLTPNTRLVLPTKAVERYWPREPRIESDYESAVAALVQHVSGLGAYLRQHDEHAIVGVSAGRDSRCALAGVVPLSPSLFTFVRSPGGESEDSADSRIARRLAEACGLGLEIVKISTPPHLDIAKTGFAKAFRRNTGYVRGNTSGWVEHFWQQEQRPAVFVRGFGGEVMRGFYRAISSASPQHLANTYDVNSGTDYTIHAFRTFCQVASWDPELLMGRRLDDMLYWEHRMGVWGSSAFSESDMAFRGLPAFNSRNLFQKFMALPPDQRNSTKIFDAATTRLCPSFDGIPYSS</sequence>
<proteinExistence type="predicted"/>
<protein>
    <recommendedName>
        <fullName evidence="3">Asparagine synthetase domain-containing protein</fullName>
    </recommendedName>
</protein>
<dbReference type="RefSeq" id="WP_280580219.1">
    <property type="nucleotide sequence ID" value="NZ_JARXRO010000020.1"/>
</dbReference>
<evidence type="ECO:0000313" key="2">
    <source>
        <dbReference type="Proteomes" id="UP001156873"/>
    </source>
</evidence>
<dbReference type="SUPFAM" id="SSF52402">
    <property type="entry name" value="Adenine nucleotide alpha hydrolases-like"/>
    <property type="match status" value="1"/>
</dbReference>
<reference evidence="1 2" key="1">
    <citation type="submission" date="2023-04" db="EMBL/GenBank/DDBJ databases">
        <title>Luteimonas sp. M1R5S59.</title>
        <authorList>
            <person name="Sun J.-Q."/>
        </authorList>
    </citation>
    <scope>NUCLEOTIDE SEQUENCE [LARGE SCALE GENOMIC DNA]</scope>
    <source>
        <strain evidence="1 2">M1R5S59</strain>
    </source>
</reference>
<keyword evidence="2" id="KW-1185">Reference proteome</keyword>
<dbReference type="SUPFAM" id="SSF56235">
    <property type="entry name" value="N-terminal nucleophile aminohydrolases (Ntn hydrolases)"/>
    <property type="match status" value="1"/>
</dbReference>
<evidence type="ECO:0008006" key="3">
    <source>
        <dbReference type="Google" id="ProtNLM"/>
    </source>
</evidence>